<dbReference type="RefSeq" id="XP_056556467.1">
    <property type="nucleotide sequence ID" value="XM_056697942.1"/>
</dbReference>
<evidence type="ECO:0000259" key="3">
    <source>
        <dbReference type="Pfam" id="PF01370"/>
    </source>
</evidence>
<evidence type="ECO:0000256" key="2">
    <source>
        <dbReference type="SAM" id="Phobius"/>
    </source>
</evidence>
<organism evidence="4 5">
    <name type="scientific">Penicillium cataractarum</name>
    <dbReference type="NCBI Taxonomy" id="2100454"/>
    <lineage>
        <taxon>Eukaryota</taxon>
        <taxon>Fungi</taxon>
        <taxon>Dikarya</taxon>
        <taxon>Ascomycota</taxon>
        <taxon>Pezizomycotina</taxon>
        <taxon>Eurotiomycetes</taxon>
        <taxon>Eurotiomycetidae</taxon>
        <taxon>Eurotiales</taxon>
        <taxon>Aspergillaceae</taxon>
        <taxon>Penicillium</taxon>
    </lineage>
</organism>
<sequence length="323" mass="34725">MPRVLILGATGYIGLRIARALLATGNYTVWGSARSAAKATYLLQNEIYPVESDITDPSTLAGTIATLNIDIVVDATTAYDAAAAILEGVLTAAQTRRTALLADNIHHFPKLGFVYSSGAWVYGSPSTRVSDLSPVGSRLSQAQPAPIYAWRPRHEQAVLDARELLDVAILRPCAVYGGSSWVYGVWWRDLLSLSPSAPPDGKTGRDPATGQVKEQGQISVPARPGARVGTAHVDDIATAFVAAIERLDGRLGTWPLFDLVTEILSVKEIVEAARTALGREEPVILTGPGDDGFLQGMSLVAILLLLVLLPSWCREGKRRSFRW</sequence>
<dbReference type="SUPFAM" id="SSF51735">
    <property type="entry name" value="NAD(P)-binding Rossmann-fold domains"/>
    <property type="match status" value="1"/>
</dbReference>
<feature type="transmembrane region" description="Helical" evidence="2">
    <location>
        <begin position="292"/>
        <end position="313"/>
    </location>
</feature>
<evidence type="ECO:0000313" key="4">
    <source>
        <dbReference type="EMBL" id="KAJ5377604.1"/>
    </source>
</evidence>
<dbReference type="Proteomes" id="UP001147782">
    <property type="component" value="Unassembled WGS sequence"/>
</dbReference>
<feature type="domain" description="NAD-dependent epimerase/dehydratase" evidence="3">
    <location>
        <begin position="4"/>
        <end position="177"/>
    </location>
</feature>
<keyword evidence="2" id="KW-0812">Transmembrane</keyword>
<dbReference type="InterPro" id="IPR001509">
    <property type="entry name" value="Epimerase_deHydtase"/>
</dbReference>
<dbReference type="OrthoDB" id="2735536at2759"/>
<dbReference type="EMBL" id="JAPZBS010000004">
    <property type="protein sequence ID" value="KAJ5377604.1"/>
    <property type="molecule type" value="Genomic_DNA"/>
</dbReference>
<feature type="region of interest" description="Disordered" evidence="1">
    <location>
        <begin position="197"/>
        <end position="218"/>
    </location>
</feature>
<dbReference type="GO" id="GO:0004029">
    <property type="term" value="F:aldehyde dehydrogenase (NAD+) activity"/>
    <property type="evidence" value="ECO:0007669"/>
    <property type="project" value="TreeGrafter"/>
</dbReference>
<dbReference type="PANTHER" id="PTHR48079">
    <property type="entry name" value="PROTEIN YEEZ"/>
    <property type="match status" value="1"/>
</dbReference>
<comment type="caution">
    <text evidence="4">The sequence shown here is derived from an EMBL/GenBank/DDBJ whole genome shotgun (WGS) entry which is preliminary data.</text>
</comment>
<dbReference type="GO" id="GO:0005737">
    <property type="term" value="C:cytoplasm"/>
    <property type="evidence" value="ECO:0007669"/>
    <property type="project" value="TreeGrafter"/>
</dbReference>
<dbReference type="InterPro" id="IPR051783">
    <property type="entry name" value="NAD(P)-dependent_oxidoreduct"/>
</dbReference>
<evidence type="ECO:0000313" key="5">
    <source>
        <dbReference type="Proteomes" id="UP001147782"/>
    </source>
</evidence>
<evidence type="ECO:0000256" key="1">
    <source>
        <dbReference type="SAM" id="MobiDB-lite"/>
    </source>
</evidence>
<dbReference type="Pfam" id="PF01370">
    <property type="entry name" value="Epimerase"/>
    <property type="match status" value="1"/>
</dbReference>
<accession>A0A9W9VEA0</accession>
<gene>
    <name evidence="4" type="ORF">N7496_005013</name>
</gene>
<dbReference type="InterPro" id="IPR036291">
    <property type="entry name" value="NAD(P)-bd_dom_sf"/>
</dbReference>
<dbReference type="AlphaFoldDB" id="A0A9W9VEA0"/>
<dbReference type="PANTHER" id="PTHR48079:SF6">
    <property type="entry name" value="NAD(P)-BINDING DOMAIN-CONTAINING PROTEIN-RELATED"/>
    <property type="match status" value="1"/>
</dbReference>
<keyword evidence="5" id="KW-1185">Reference proteome</keyword>
<dbReference type="GeneID" id="81437121"/>
<protein>
    <recommendedName>
        <fullName evidence="3">NAD-dependent epimerase/dehydratase domain-containing protein</fullName>
    </recommendedName>
</protein>
<reference evidence="4" key="2">
    <citation type="journal article" date="2023" name="IMA Fungus">
        <title>Comparative genomic study of the Penicillium genus elucidates a diverse pangenome and 15 lateral gene transfer events.</title>
        <authorList>
            <person name="Petersen C."/>
            <person name="Sorensen T."/>
            <person name="Nielsen M.R."/>
            <person name="Sondergaard T.E."/>
            <person name="Sorensen J.L."/>
            <person name="Fitzpatrick D.A."/>
            <person name="Frisvad J.C."/>
            <person name="Nielsen K.L."/>
        </authorList>
    </citation>
    <scope>NUCLEOTIDE SEQUENCE</scope>
    <source>
        <strain evidence="4">IBT 29864</strain>
    </source>
</reference>
<keyword evidence="2" id="KW-1133">Transmembrane helix</keyword>
<proteinExistence type="predicted"/>
<name>A0A9W9VEA0_9EURO</name>
<reference evidence="4" key="1">
    <citation type="submission" date="2022-11" db="EMBL/GenBank/DDBJ databases">
        <authorList>
            <person name="Petersen C."/>
        </authorList>
    </citation>
    <scope>NUCLEOTIDE SEQUENCE</scope>
    <source>
        <strain evidence="4">IBT 29864</strain>
    </source>
</reference>
<dbReference type="Gene3D" id="3.40.50.720">
    <property type="entry name" value="NAD(P)-binding Rossmann-like Domain"/>
    <property type="match status" value="1"/>
</dbReference>
<keyword evidence="2" id="KW-0472">Membrane</keyword>